<protein>
    <submittedName>
        <fullName evidence="4">GNAT family N-acetyltransferase</fullName>
    </submittedName>
</protein>
<evidence type="ECO:0000313" key="5">
    <source>
        <dbReference type="Proteomes" id="UP000326367"/>
    </source>
</evidence>
<keyword evidence="2" id="KW-0012">Acyltransferase</keyword>
<reference evidence="4 5" key="1">
    <citation type="journal article" date="2020" name="Antonie Van Leeuwenhoek">
        <title>Stenotrophomonas cyclobalanopsidis sp. nov., isolated from the leaf spot disease of Cyclobalanopsis patelliformis.</title>
        <authorList>
            <person name="Bian D.R."/>
            <person name="Xue H."/>
            <person name="Piao C.G."/>
            <person name="Li Y."/>
        </authorList>
    </citation>
    <scope>NUCLEOTIDE SEQUENCE [LARGE SCALE GENOMIC DNA]</scope>
    <source>
        <strain evidence="4 5">TPQG1-4</strain>
    </source>
</reference>
<accession>A0ABQ6SVZ7</accession>
<keyword evidence="1" id="KW-0808">Transferase</keyword>
<dbReference type="PANTHER" id="PTHR43877">
    <property type="entry name" value="AMINOALKYLPHOSPHONATE N-ACETYLTRANSFERASE-RELATED-RELATED"/>
    <property type="match status" value="1"/>
</dbReference>
<keyword evidence="5" id="KW-1185">Reference proteome</keyword>
<name>A0ABQ6SVZ7_9GAMM</name>
<dbReference type="Proteomes" id="UP000326367">
    <property type="component" value="Unassembled WGS sequence"/>
</dbReference>
<comment type="caution">
    <text evidence="4">The sequence shown here is derived from an EMBL/GenBank/DDBJ whole genome shotgun (WGS) entry which is preliminary data.</text>
</comment>
<gene>
    <name evidence="4" type="ORF">FJU31_18820</name>
</gene>
<feature type="domain" description="N-acetyltransferase" evidence="3">
    <location>
        <begin position="3"/>
        <end position="171"/>
    </location>
</feature>
<dbReference type="InterPro" id="IPR016181">
    <property type="entry name" value="Acyl_CoA_acyltransferase"/>
</dbReference>
<dbReference type="RefSeq" id="WP_150456093.1">
    <property type="nucleotide sequence ID" value="NZ_VYKI01000043.1"/>
</dbReference>
<dbReference type="Pfam" id="PF00583">
    <property type="entry name" value="Acetyltransf_1"/>
    <property type="match status" value="1"/>
</dbReference>
<dbReference type="SUPFAM" id="SSF55729">
    <property type="entry name" value="Acyl-CoA N-acyltransferases (Nat)"/>
    <property type="match status" value="1"/>
</dbReference>
<dbReference type="PROSITE" id="PS51186">
    <property type="entry name" value="GNAT"/>
    <property type="match status" value="1"/>
</dbReference>
<dbReference type="CDD" id="cd04301">
    <property type="entry name" value="NAT_SF"/>
    <property type="match status" value="1"/>
</dbReference>
<evidence type="ECO:0000256" key="2">
    <source>
        <dbReference type="ARBA" id="ARBA00023315"/>
    </source>
</evidence>
<dbReference type="InterPro" id="IPR000182">
    <property type="entry name" value="GNAT_dom"/>
</dbReference>
<dbReference type="EMBL" id="VYKI01000043">
    <property type="protein sequence ID" value="KAA8992599.1"/>
    <property type="molecule type" value="Genomic_DNA"/>
</dbReference>
<organism evidence="4 5">
    <name type="scientific">Stenotrophomonas cyclobalanopsidis</name>
    <dbReference type="NCBI Taxonomy" id="2771362"/>
    <lineage>
        <taxon>Bacteria</taxon>
        <taxon>Pseudomonadati</taxon>
        <taxon>Pseudomonadota</taxon>
        <taxon>Gammaproteobacteria</taxon>
        <taxon>Lysobacterales</taxon>
        <taxon>Lysobacteraceae</taxon>
        <taxon>Stenotrophomonas</taxon>
    </lineage>
</organism>
<proteinExistence type="predicted"/>
<sequence length="171" mass="19611">MSLQIRRATPDDVEALTAIAVATYVETWGDSYPPQELDEFLQTHYGLDAQREELLHPQSAIWLLLDGDTSLAGYLAAGANTLPHADAREGDIELKRLYVLAAYQNNGQGTRLMDAFIHWLDQPKRRTLWVGVWEENFAAQRFYARYGCEKAGEYDFIVGSTRDREFILRRR</sequence>
<evidence type="ECO:0000259" key="3">
    <source>
        <dbReference type="PROSITE" id="PS51186"/>
    </source>
</evidence>
<dbReference type="InterPro" id="IPR050832">
    <property type="entry name" value="Bact_Acetyltransf"/>
</dbReference>
<dbReference type="Gene3D" id="3.40.630.30">
    <property type="match status" value="1"/>
</dbReference>
<evidence type="ECO:0000256" key="1">
    <source>
        <dbReference type="ARBA" id="ARBA00022679"/>
    </source>
</evidence>
<evidence type="ECO:0000313" key="4">
    <source>
        <dbReference type="EMBL" id="KAA8992599.1"/>
    </source>
</evidence>